<evidence type="ECO:0000259" key="6">
    <source>
        <dbReference type="PROSITE" id="PS50975"/>
    </source>
</evidence>
<dbReference type="PATRIC" id="fig|1704032.3.peg.802"/>
<dbReference type="SMART" id="SM00881">
    <property type="entry name" value="CoA_binding"/>
    <property type="match status" value="1"/>
</dbReference>
<dbReference type="InterPro" id="IPR032875">
    <property type="entry name" value="Succ_CoA_lig_flav_dom"/>
</dbReference>
<evidence type="ECO:0000256" key="5">
    <source>
        <dbReference type="PROSITE-ProRule" id="PRU00409"/>
    </source>
</evidence>
<dbReference type="GO" id="GO:0005524">
    <property type="term" value="F:ATP binding"/>
    <property type="evidence" value="ECO:0007669"/>
    <property type="project" value="UniProtKB-UniRule"/>
</dbReference>
<evidence type="ECO:0000256" key="2">
    <source>
        <dbReference type="ARBA" id="ARBA00022741"/>
    </source>
</evidence>
<dbReference type="Pfam" id="PF19045">
    <property type="entry name" value="Ligase_CoA_2"/>
    <property type="match status" value="1"/>
</dbReference>
<accession>A0A0S7XJQ4</accession>
<dbReference type="SUPFAM" id="SSF51735">
    <property type="entry name" value="NAD(P)-binding Rossmann-fold domains"/>
    <property type="match status" value="1"/>
</dbReference>
<dbReference type="Proteomes" id="UP000052020">
    <property type="component" value="Unassembled WGS sequence"/>
</dbReference>
<sequence>MASPNAAPSAQAAPQRAVALEHFFAPKSVAIIGASTQEGSVGHSIVRNMISSGFAGPVYPVNPKTDELLGLRCYPNVAAVDGDIDLGIIVVPAKIVNMVVDECGQKGIDAAIIVSAGFKEAGHEGAAMEREIGATAKRHGVRVVGPNCLGIIVPAIGLNASFAPGMPRDGVVAIMSQSGALATAILDWSFQEELGFSKFVSFGNAVDIDATDLLRAWKEDPATRVILAYIEGVTDGPEFMEVAHEVSQVKPLVIAKSGATSAGARAVSSHTGSLAGSEQAYDAAFRQAGIIRADSVEQLYDYAMAFASMPLPKGRGVAILTNAGGPGIMATDAAERAGLKLASLERETVEALREVLPPAANVYNPVDVLGDATPDRYESAGKIATADPNVHLALAVATPQAMTDIPATAHAIERIARDSDDVVVGCLMGGREMAAGWDILNELGVPVYGFPERAVGALAAMVRYAEWLELPEDSVRIFDVDDAKVNQVLAGARADGRLNLGETEAREMVTAYGFQVPRGGLATTTEEAVHLAEEIGYPVVMKIASPDILHKSDIGGVRVGLASTDAVVDAFELMTMRAHRYVPDAMIWGVQVQEMVRGGREVIIGMSRDPQFGPLVMFGLGGIYVEVLKDVAFRVAPFGEYQARTMIEEIRAYPLLAGARGEKPVDLDALVESLLRLSQLVTAHPDILEMDVNPLRVGEIGGGTVAIDARATIAEQPAEG</sequence>
<dbReference type="AlphaFoldDB" id="A0A0S7XJQ4"/>
<keyword evidence="1" id="KW-0436">Ligase</keyword>
<evidence type="ECO:0000256" key="1">
    <source>
        <dbReference type="ARBA" id="ARBA00022598"/>
    </source>
</evidence>
<dbReference type="PROSITE" id="PS50975">
    <property type="entry name" value="ATP_GRASP"/>
    <property type="match status" value="1"/>
</dbReference>
<dbReference type="InterPro" id="IPR013815">
    <property type="entry name" value="ATP_grasp_subdomain_1"/>
</dbReference>
<dbReference type="FunFam" id="3.30.1490.20:FF:000020">
    <property type="entry name" value="Protein lysine acetyltransferase"/>
    <property type="match status" value="1"/>
</dbReference>
<dbReference type="Gene3D" id="3.30.470.20">
    <property type="entry name" value="ATP-grasp fold, B domain"/>
    <property type="match status" value="1"/>
</dbReference>
<feature type="domain" description="ATP-grasp" evidence="6">
    <location>
        <begin position="506"/>
        <end position="542"/>
    </location>
</feature>
<dbReference type="Gene3D" id="3.40.50.720">
    <property type="entry name" value="NAD(P)-binding Rossmann-like Domain"/>
    <property type="match status" value="1"/>
</dbReference>
<name>A0A0S7XJQ4_9BACT</name>
<dbReference type="SUPFAM" id="SSF56059">
    <property type="entry name" value="Glutathione synthetase ATP-binding domain-like"/>
    <property type="match status" value="1"/>
</dbReference>
<reference evidence="7 8" key="1">
    <citation type="journal article" date="2015" name="Microbiome">
        <title>Genomic resolution of linkages in carbon, nitrogen, and sulfur cycling among widespread estuary sediment bacteria.</title>
        <authorList>
            <person name="Baker B.J."/>
            <person name="Lazar C.S."/>
            <person name="Teske A.P."/>
            <person name="Dick G.J."/>
        </authorList>
    </citation>
    <scope>NUCLEOTIDE SEQUENCE [LARGE SCALE GENOMIC DNA]</scope>
    <source>
        <strain evidence="7">DG_56</strain>
    </source>
</reference>
<dbReference type="InterPro" id="IPR003781">
    <property type="entry name" value="CoA-bd"/>
</dbReference>
<dbReference type="InterPro" id="IPR016102">
    <property type="entry name" value="Succinyl-CoA_synth-like"/>
</dbReference>
<dbReference type="NCBIfam" id="TIGR02717">
    <property type="entry name" value="AcCoA-syn-alpha"/>
    <property type="match status" value="1"/>
</dbReference>
<dbReference type="SUPFAM" id="SSF52210">
    <property type="entry name" value="Succinyl-CoA synthetase domains"/>
    <property type="match status" value="2"/>
</dbReference>
<keyword evidence="3 5" id="KW-0067">ATP-binding</keyword>
<dbReference type="PANTHER" id="PTHR43334:SF1">
    <property type="entry name" value="3-HYDROXYPROPIONATE--COA LIGASE [ADP-FORMING]"/>
    <property type="match status" value="1"/>
</dbReference>
<dbReference type="GO" id="GO:0046872">
    <property type="term" value="F:metal ion binding"/>
    <property type="evidence" value="ECO:0007669"/>
    <property type="project" value="InterPro"/>
</dbReference>
<organism evidence="7 8">
    <name type="scientific">candidate division KD3-62 bacterium DG_56</name>
    <dbReference type="NCBI Taxonomy" id="1704032"/>
    <lineage>
        <taxon>Bacteria</taxon>
        <taxon>candidate division KD3-62</taxon>
    </lineage>
</organism>
<evidence type="ECO:0000313" key="8">
    <source>
        <dbReference type="Proteomes" id="UP000052020"/>
    </source>
</evidence>
<proteinExistence type="inferred from homology"/>
<keyword evidence="2 5" id="KW-0547">Nucleotide-binding</keyword>
<dbReference type="PANTHER" id="PTHR43334">
    <property type="entry name" value="ACETATE--COA LIGASE [ADP-FORMING]"/>
    <property type="match status" value="1"/>
</dbReference>
<dbReference type="Gene3D" id="3.40.50.261">
    <property type="entry name" value="Succinyl-CoA synthetase domains"/>
    <property type="match status" value="2"/>
</dbReference>
<gene>
    <name evidence="7" type="ORF">AMK68_04620</name>
</gene>
<dbReference type="EMBL" id="LIZY01000106">
    <property type="protein sequence ID" value="KPJ62702.1"/>
    <property type="molecule type" value="Genomic_DNA"/>
</dbReference>
<dbReference type="InterPro" id="IPR011761">
    <property type="entry name" value="ATP-grasp"/>
</dbReference>
<dbReference type="Pfam" id="PF13549">
    <property type="entry name" value="ATP-grasp_5"/>
    <property type="match status" value="1"/>
</dbReference>
<dbReference type="InterPro" id="IPR014089">
    <property type="entry name" value="AcCoA-synth-alpha"/>
</dbReference>
<comment type="similarity">
    <text evidence="4">In the N-terminal section; belongs to the acetate CoA ligase alpha subunit family.</text>
</comment>
<comment type="caution">
    <text evidence="7">The sequence shown here is derived from an EMBL/GenBank/DDBJ whole genome shotgun (WGS) entry which is preliminary data.</text>
</comment>
<dbReference type="InterPro" id="IPR043938">
    <property type="entry name" value="Ligase_CoA_dom"/>
</dbReference>
<dbReference type="InterPro" id="IPR051538">
    <property type="entry name" value="Acyl-CoA_Synth/Transferase"/>
</dbReference>
<evidence type="ECO:0000256" key="4">
    <source>
        <dbReference type="ARBA" id="ARBA00060888"/>
    </source>
</evidence>
<evidence type="ECO:0000256" key="3">
    <source>
        <dbReference type="ARBA" id="ARBA00022840"/>
    </source>
</evidence>
<dbReference type="Pfam" id="PF13607">
    <property type="entry name" value="Succ_CoA_lig"/>
    <property type="match status" value="1"/>
</dbReference>
<dbReference type="InterPro" id="IPR036291">
    <property type="entry name" value="NAD(P)-bd_dom_sf"/>
</dbReference>
<dbReference type="Pfam" id="PF13380">
    <property type="entry name" value="CoA_binding_2"/>
    <property type="match status" value="1"/>
</dbReference>
<dbReference type="Gene3D" id="3.30.1490.20">
    <property type="entry name" value="ATP-grasp fold, A domain"/>
    <property type="match status" value="1"/>
</dbReference>
<evidence type="ECO:0000313" key="7">
    <source>
        <dbReference type="EMBL" id="KPJ62702.1"/>
    </source>
</evidence>
<protein>
    <submittedName>
        <fullName evidence="7">Acyl-CoA synthetase</fullName>
    </submittedName>
</protein>
<dbReference type="GO" id="GO:0043758">
    <property type="term" value="F:acetate-CoA ligase (ADP-forming) activity"/>
    <property type="evidence" value="ECO:0007669"/>
    <property type="project" value="InterPro"/>
</dbReference>